<dbReference type="OrthoDB" id="9783269at2"/>
<dbReference type="Proteomes" id="UP000184394">
    <property type="component" value="Unassembled WGS sequence"/>
</dbReference>
<organism evidence="1 2">
    <name type="scientific">Ruminococcus flavefaciens</name>
    <dbReference type="NCBI Taxonomy" id="1265"/>
    <lineage>
        <taxon>Bacteria</taxon>
        <taxon>Bacillati</taxon>
        <taxon>Bacillota</taxon>
        <taxon>Clostridia</taxon>
        <taxon>Eubacteriales</taxon>
        <taxon>Oscillospiraceae</taxon>
        <taxon>Ruminococcus</taxon>
    </lineage>
</organism>
<dbReference type="InterPro" id="IPR050275">
    <property type="entry name" value="PGM_Phosphatase"/>
</dbReference>
<gene>
    <name evidence="1" type="ORF">SAMN04487860_101278</name>
</gene>
<dbReference type="InterPro" id="IPR013078">
    <property type="entry name" value="His_Pase_superF_clade-1"/>
</dbReference>
<dbReference type="AlphaFoldDB" id="A0A1M7GFS9"/>
<evidence type="ECO:0000313" key="1">
    <source>
        <dbReference type="EMBL" id="SHM15120.1"/>
    </source>
</evidence>
<sequence>MKGYRISIIRHGMTEANEKGIYIGNTDIPLSAKGAADLAAKMDEYDYPTVHRVYSSPLKRCTETAEILFPYTELCTVDDLRELNFGEFENKTIDELAKREDYNKWLRGGKDSRPPKGESLEELTARTYKALHYIIMDMMETGLTHCAMITHGGIISNMLSCFGIPKYAPSQITAEAGGGFDVIVTAQMWLNSQAFEILGYCPYDKIPDDSDY</sequence>
<dbReference type="SMART" id="SM00855">
    <property type="entry name" value="PGAM"/>
    <property type="match status" value="1"/>
</dbReference>
<dbReference type="CDD" id="cd07067">
    <property type="entry name" value="HP_PGM_like"/>
    <property type="match status" value="1"/>
</dbReference>
<evidence type="ECO:0000313" key="2">
    <source>
        <dbReference type="Proteomes" id="UP000184394"/>
    </source>
</evidence>
<dbReference type="GO" id="GO:0016791">
    <property type="term" value="F:phosphatase activity"/>
    <property type="evidence" value="ECO:0007669"/>
    <property type="project" value="TreeGrafter"/>
</dbReference>
<reference evidence="1 2" key="1">
    <citation type="submission" date="2016-11" db="EMBL/GenBank/DDBJ databases">
        <authorList>
            <person name="Jaros S."/>
            <person name="Januszkiewicz K."/>
            <person name="Wedrychowicz H."/>
        </authorList>
    </citation>
    <scope>NUCLEOTIDE SEQUENCE [LARGE SCALE GENOMIC DNA]</scope>
    <source>
        <strain evidence="1 2">Y1</strain>
    </source>
</reference>
<protein>
    <submittedName>
        <fullName evidence="1">Alpha-ribazole phosphatase</fullName>
    </submittedName>
</protein>
<dbReference type="PANTHER" id="PTHR48100">
    <property type="entry name" value="BROAD-SPECIFICITY PHOSPHATASE YOR283W-RELATED"/>
    <property type="match status" value="1"/>
</dbReference>
<dbReference type="Pfam" id="PF00300">
    <property type="entry name" value="His_Phos_1"/>
    <property type="match status" value="1"/>
</dbReference>
<dbReference type="SUPFAM" id="SSF53254">
    <property type="entry name" value="Phosphoglycerate mutase-like"/>
    <property type="match status" value="1"/>
</dbReference>
<dbReference type="Gene3D" id="3.40.50.1240">
    <property type="entry name" value="Phosphoglycerate mutase-like"/>
    <property type="match status" value="1"/>
</dbReference>
<dbReference type="InterPro" id="IPR029033">
    <property type="entry name" value="His_PPase_superfam"/>
</dbReference>
<name>A0A1M7GFS9_RUMFL</name>
<accession>A0A1M7GFS9</accession>
<dbReference type="RefSeq" id="WP_072947969.1">
    <property type="nucleotide sequence ID" value="NZ_FRCT01000001.1"/>
</dbReference>
<proteinExistence type="predicted"/>
<dbReference type="EMBL" id="FRCT01000001">
    <property type="protein sequence ID" value="SHM15120.1"/>
    <property type="molecule type" value="Genomic_DNA"/>
</dbReference>